<dbReference type="Proteomes" id="UP000694843">
    <property type="component" value="Unplaced"/>
</dbReference>
<feature type="domain" description="Chitin-binding type-2" evidence="2">
    <location>
        <begin position="183"/>
        <end position="244"/>
    </location>
</feature>
<keyword evidence="3" id="KW-1185">Reference proteome</keyword>
<evidence type="ECO:0000256" key="1">
    <source>
        <dbReference type="SAM" id="SignalP"/>
    </source>
</evidence>
<dbReference type="OrthoDB" id="6404946at2759"/>
<dbReference type="SUPFAM" id="SSF57625">
    <property type="entry name" value="Invertebrate chitin-binding proteins"/>
    <property type="match status" value="1"/>
</dbReference>
<feature type="signal peptide" evidence="1">
    <location>
        <begin position="1"/>
        <end position="19"/>
    </location>
</feature>
<reference evidence="4" key="1">
    <citation type="submission" date="2025-08" db="UniProtKB">
        <authorList>
            <consortium name="RefSeq"/>
        </authorList>
    </citation>
    <scope>IDENTIFICATION</scope>
    <source>
        <tissue evidence="4">Whole organism</tissue>
    </source>
</reference>
<dbReference type="AlphaFoldDB" id="A0A8B7PBA4"/>
<name>A0A8B7PBA4_HYAAZ</name>
<dbReference type="GeneID" id="108679192"/>
<dbReference type="GO" id="GO:0008061">
    <property type="term" value="F:chitin binding"/>
    <property type="evidence" value="ECO:0007669"/>
    <property type="project" value="InterPro"/>
</dbReference>
<evidence type="ECO:0000313" key="3">
    <source>
        <dbReference type="Proteomes" id="UP000694843"/>
    </source>
</evidence>
<dbReference type="PROSITE" id="PS50940">
    <property type="entry name" value="CHIT_BIND_II"/>
    <property type="match status" value="1"/>
</dbReference>
<sequence length="252" mass="27209">MKQNSVLVLVVSLVVNVRGLPMLDPGLCDGAHFNRTEYYCGSCLQPFMCEDGELIELPRCILGSVCEEVDSGPATCVPATFASVCECTTDVCDDYNPAYTAKCDANGLYDIVECTGVHLGSAACVSGTCVDCSNLGIRDPVYEVVPSECTIGYQCTDQFVTASTDCSDEEYVSKEGSCVPAPPLPCADEDLCFGICPDLTNCSRYYFCDINGGPPAGPYECDVDHFFNPRTEFCELGDPSVCDLWTQCDFQN</sequence>
<dbReference type="InterPro" id="IPR036508">
    <property type="entry name" value="Chitin-bd_dom_sf"/>
</dbReference>
<feature type="chain" id="PRO_5034420239" evidence="1">
    <location>
        <begin position="20"/>
        <end position="252"/>
    </location>
</feature>
<accession>A0A8B7PBA4</accession>
<organism evidence="3 4">
    <name type="scientific">Hyalella azteca</name>
    <name type="common">Amphipod</name>
    <dbReference type="NCBI Taxonomy" id="294128"/>
    <lineage>
        <taxon>Eukaryota</taxon>
        <taxon>Metazoa</taxon>
        <taxon>Ecdysozoa</taxon>
        <taxon>Arthropoda</taxon>
        <taxon>Crustacea</taxon>
        <taxon>Multicrustacea</taxon>
        <taxon>Malacostraca</taxon>
        <taxon>Eumalacostraca</taxon>
        <taxon>Peracarida</taxon>
        <taxon>Amphipoda</taxon>
        <taxon>Senticaudata</taxon>
        <taxon>Talitrida</taxon>
        <taxon>Talitroidea</taxon>
        <taxon>Hyalellidae</taxon>
        <taxon>Hyalella</taxon>
    </lineage>
</organism>
<evidence type="ECO:0000313" key="4">
    <source>
        <dbReference type="RefSeq" id="XP_018023280.1"/>
    </source>
</evidence>
<dbReference type="InterPro" id="IPR002557">
    <property type="entry name" value="Chitin-bd_dom"/>
</dbReference>
<keyword evidence="1" id="KW-0732">Signal</keyword>
<dbReference type="KEGG" id="hazt:108679192"/>
<proteinExistence type="predicted"/>
<dbReference type="RefSeq" id="XP_018023280.1">
    <property type="nucleotide sequence ID" value="XM_018167791.1"/>
</dbReference>
<evidence type="ECO:0000259" key="2">
    <source>
        <dbReference type="PROSITE" id="PS50940"/>
    </source>
</evidence>
<gene>
    <name evidence="4" type="primary">LOC108679192</name>
</gene>
<protein>
    <submittedName>
        <fullName evidence="4">Uncharacterized protein LOC108679192</fullName>
    </submittedName>
</protein>
<dbReference type="GO" id="GO:0005576">
    <property type="term" value="C:extracellular region"/>
    <property type="evidence" value="ECO:0007669"/>
    <property type="project" value="InterPro"/>
</dbReference>